<gene>
    <name evidence="2" type="ORF">C427_1101</name>
</gene>
<name>M4RI41_9ALTE</name>
<keyword evidence="3" id="KW-1185">Reference proteome</keyword>
<evidence type="ECO:0000313" key="3">
    <source>
        <dbReference type="Proteomes" id="UP000011864"/>
    </source>
</evidence>
<dbReference type="PATRIC" id="fig|1129794.4.peg.1088"/>
<keyword evidence="1" id="KW-1133">Transmembrane helix</keyword>
<dbReference type="HOGENOM" id="CLU_3138781_0_0_6"/>
<keyword evidence="1" id="KW-0472">Membrane</keyword>
<organism evidence="2 3">
    <name type="scientific">Paraglaciecola psychrophila 170</name>
    <dbReference type="NCBI Taxonomy" id="1129794"/>
    <lineage>
        <taxon>Bacteria</taxon>
        <taxon>Pseudomonadati</taxon>
        <taxon>Pseudomonadota</taxon>
        <taxon>Gammaproteobacteria</taxon>
        <taxon>Alteromonadales</taxon>
        <taxon>Alteromonadaceae</taxon>
        <taxon>Paraglaciecola</taxon>
    </lineage>
</organism>
<dbReference type="KEGG" id="gps:C427_1101"/>
<accession>M4RI41</accession>
<protein>
    <submittedName>
        <fullName evidence="2">Uncharacterized protein</fullName>
    </submittedName>
</protein>
<proteinExistence type="predicted"/>
<evidence type="ECO:0000313" key="2">
    <source>
        <dbReference type="EMBL" id="AGH43210.1"/>
    </source>
</evidence>
<reference evidence="2 3" key="1">
    <citation type="journal article" date="2013" name="Genome Announc.">
        <title>Complete Genome Sequence of Glaciecola psychrophila Strain 170T.</title>
        <authorList>
            <person name="Yin J."/>
            <person name="Chen J."/>
            <person name="Liu G."/>
            <person name="Yu Y."/>
            <person name="Song L."/>
            <person name="Wang X."/>
            <person name="Qu X."/>
        </authorList>
    </citation>
    <scope>NUCLEOTIDE SEQUENCE [LARGE SCALE GENOMIC DNA]</scope>
    <source>
        <strain evidence="2 3">170</strain>
    </source>
</reference>
<dbReference type="AlphaFoldDB" id="M4RI41"/>
<feature type="transmembrane region" description="Helical" evidence="1">
    <location>
        <begin position="12"/>
        <end position="32"/>
    </location>
</feature>
<sequence length="49" mass="5155">MPTLLFYSLRALLNTGVFGGFGGLAILARMGLRSTQAMHAKTALSSNKA</sequence>
<evidence type="ECO:0000256" key="1">
    <source>
        <dbReference type="SAM" id="Phobius"/>
    </source>
</evidence>
<keyword evidence="1" id="KW-0812">Transmembrane</keyword>
<dbReference type="Proteomes" id="UP000011864">
    <property type="component" value="Chromosome"/>
</dbReference>
<dbReference type="EMBL" id="CP003837">
    <property type="protein sequence ID" value="AGH43210.1"/>
    <property type="molecule type" value="Genomic_DNA"/>
</dbReference>